<keyword evidence="1" id="KW-0812">Transmembrane</keyword>
<dbReference type="EMBL" id="RJVA01000011">
    <property type="protein sequence ID" value="ROQ93507.1"/>
    <property type="molecule type" value="Genomic_DNA"/>
</dbReference>
<dbReference type="RefSeq" id="WP_170161682.1">
    <property type="nucleotide sequence ID" value="NZ_RJVA01000011.1"/>
</dbReference>
<dbReference type="Pfam" id="PF02470">
    <property type="entry name" value="MlaD"/>
    <property type="match status" value="1"/>
</dbReference>
<evidence type="ECO:0000313" key="3">
    <source>
        <dbReference type="EMBL" id="ROQ93507.1"/>
    </source>
</evidence>
<keyword evidence="4" id="KW-1185">Reference proteome</keyword>
<feature type="domain" description="Mce/MlaD" evidence="2">
    <location>
        <begin position="38"/>
        <end position="114"/>
    </location>
</feature>
<evidence type="ECO:0000256" key="1">
    <source>
        <dbReference type="SAM" id="Phobius"/>
    </source>
</evidence>
<sequence length="333" mass="37038">MGRPLNPFRIGLFVLSCGLLGLIAVLWLGASHFFEETRPYVTYFAESVKGLQKDAIVNYRGVAVGRVVSIGLGPDGRLIEVVMHLRPDFLIDDSLAIRLREQGITGLRFLEIDTAPPNIPEVTPKLDFQPPHPVIRSYPSEIQELKMALESLYGKILAMDLEGLTEQWKEVGALVAEVVGGEDLAETLKNLRHGTEALAHLGQILEATLNRNELEIITKHVRRGMKDLSRTAAHLEKAIKSKDLHESLKNLIASLASARDATQTLAALSQETHAAMTQWKAQSQETLILLTQDLYALKKLLDQLTATVRALREEPQKILFPGRFQDPLEKPKP</sequence>
<keyword evidence="1" id="KW-1133">Transmembrane helix</keyword>
<protein>
    <submittedName>
        <fullName evidence="3">Phospholipid/cholesterol/gamma-HCH transport system substrate-binding protein</fullName>
    </submittedName>
</protein>
<dbReference type="InterPro" id="IPR052336">
    <property type="entry name" value="MlaD_Phospholipid_Transporter"/>
</dbReference>
<proteinExistence type="predicted"/>
<reference evidence="3 4" key="1">
    <citation type="submission" date="2018-11" db="EMBL/GenBank/DDBJ databases">
        <title>Genomic Encyclopedia of Type Strains, Phase IV (KMG-IV): sequencing the most valuable type-strain genomes for metagenomic binning, comparative biology and taxonomic classification.</title>
        <authorList>
            <person name="Goeker M."/>
        </authorList>
    </citation>
    <scope>NUCLEOTIDE SEQUENCE [LARGE SCALE GENOMIC DNA]</scope>
    <source>
        <strain evidence="3 4">DSM 22027</strain>
    </source>
</reference>
<accession>A0A3N1UY77</accession>
<organism evidence="3 4">
    <name type="scientific">Desulfosoma caldarium</name>
    <dbReference type="NCBI Taxonomy" id="610254"/>
    <lineage>
        <taxon>Bacteria</taxon>
        <taxon>Pseudomonadati</taxon>
        <taxon>Thermodesulfobacteriota</taxon>
        <taxon>Syntrophobacteria</taxon>
        <taxon>Syntrophobacterales</taxon>
        <taxon>Syntrophobacteraceae</taxon>
        <taxon>Desulfosoma</taxon>
    </lineage>
</organism>
<evidence type="ECO:0000259" key="2">
    <source>
        <dbReference type="Pfam" id="PF02470"/>
    </source>
</evidence>
<dbReference type="PANTHER" id="PTHR33371:SF4">
    <property type="entry name" value="INTERMEMBRANE PHOSPHOLIPID TRANSPORT SYSTEM BINDING PROTEIN MLAD"/>
    <property type="match status" value="1"/>
</dbReference>
<feature type="transmembrane region" description="Helical" evidence="1">
    <location>
        <begin position="12"/>
        <end position="34"/>
    </location>
</feature>
<dbReference type="Proteomes" id="UP000276223">
    <property type="component" value="Unassembled WGS sequence"/>
</dbReference>
<dbReference type="AlphaFoldDB" id="A0A3N1UY77"/>
<evidence type="ECO:0000313" key="4">
    <source>
        <dbReference type="Proteomes" id="UP000276223"/>
    </source>
</evidence>
<comment type="caution">
    <text evidence="3">The sequence shown here is derived from an EMBL/GenBank/DDBJ whole genome shotgun (WGS) entry which is preliminary data.</text>
</comment>
<keyword evidence="1" id="KW-0472">Membrane</keyword>
<dbReference type="PANTHER" id="PTHR33371">
    <property type="entry name" value="INTERMEMBRANE PHOSPHOLIPID TRANSPORT SYSTEM BINDING PROTEIN MLAD-RELATED"/>
    <property type="match status" value="1"/>
</dbReference>
<name>A0A3N1UY77_9BACT</name>
<gene>
    <name evidence="3" type="ORF">EDC27_1529</name>
</gene>
<dbReference type="InterPro" id="IPR003399">
    <property type="entry name" value="Mce/MlaD"/>
</dbReference>